<organism evidence="1 2">
    <name type="scientific">Fusarium vanettenii (strain ATCC MYA-4622 / CBS 123669 / FGSC 9596 / NRRL 45880 / 77-13-4)</name>
    <name type="common">Fusarium solani subsp. pisi</name>
    <dbReference type="NCBI Taxonomy" id="660122"/>
    <lineage>
        <taxon>Eukaryota</taxon>
        <taxon>Fungi</taxon>
        <taxon>Dikarya</taxon>
        <taxon>Ascomycota</taxon>
        <taxon>Pezizomycotina</taxon>
        <taxon>Sordariomycetes</taxon>
        <taxon>Hypocreomycetidae</taxon>
        <taxon>Hypocreales</taxon>
        <taxon>Nectriaceae</taxon>
        <taxon>Fusarium</taxon>
        <taxon>Fusarium solani species complex</taxon>
        <taxon>Fusarium vanettenii</taxon>
    </lineage>
</organism>
<protein>
    <submittedName>
        <fullName evidence="1">Uncharacterized protein</fullName>
    </submittedName>
</protein>
<evidence type="ECO:0000313" key="1">
    <source>
        <dbReference type="EMBL" id="EEU35475.1"/>
    </source>
</evidence>
<dbReference type="Proteomes" id="UP000005206">
    <property type="component" value="Chromosome 10"/>
</dbReference>
<reference evidence="1 2" key="1">
    <citation type="journal article" date="2009" name="PLoS Genet.">
        <title>The genome of Nectria haematococca: contribution of supernumerary chromosomes to gene expansion.</title>
        <authorList>
            <person name="Coleman J.J."/>
            <person name="Rounsley S.D."/>
            <person name="Rodriguez-Carres M."/>
            <person name="Kuo A."/>
            <person name="Wasmann C.C."/>
            <person name="Grimwood J."/>
            <person name="Schmutz J."/>
            <person name="Taga M."/>
            <person name="White G.J."/>
            <person name="Zhou S."/>
            <person name="Schwartz D.C."/>
            <person name="Freitag M."/>
            <person name="Ma L.J."/>
            <person name="Danchin E.G."/>
            <person name="Henrissat B."/>
            <person name="Coutinho P.M."/>
            <person name="Nelson D.R."/>
            <person name="Straney D."/>
            <person name="Napoli C.A."/>
            <person name="Barker B.M."/>
            <person name="Gribskov M."/>
            <person name="Rep M."/>
            <person name="Kroken S."/>
            <person name="Molnar I."/>
            <person name="Rensing C."/>
            <person name="Kennell J.C."/>
            <person name="Zamora J."/>
            <person name="Farman M.L."/>
            <person name="Selker E.U."/>
            <person name="Salamov A."/>
            <person name="Shapiro H."/>
            <person name="Pangilinan J."/>
            <person name="Lindquist E."/>
            <person name="Lamers C."/>
            <person name="Grigoriev I.V."/>
            <person name="Geiser D.M."/>
            <person name="Covert S.F."/>
            <person name="Temporini E."/>
            <person name="Vanetten H.D."/>
        </authorList>
    </citation>
    <scope>NUCLEOTIDE SEQUENCE [LARGE SCALE GENOMIC DNA]</scope>
    <source>
        <strain evidence="2">ATCC MYA-4622 / CBS 123669 / FGSC 9596 / NRRL 45880 / 77-13-4</strain>
    </source>
</reference>
<dbReference type="AlphaFoldDB" id="C7ZKN8"/>
<gene>
    <name evidence="1" type="ORF">NECHADRAFT_86218</name>
</gene>
<dbReference type="HOGENOM" id="CLU_1250974_0_0_1"/>
<dbReference type="EMBL" id="GG698940">
    <property type="protein sequence ID" value="EEU35475.1"/>
    <property type="molecule type" value="Genomic_DNA"/>
</dbReference>
<dbReference type="VEuPathDB" id="FungiDB:NECHADRAFT_86218"/>
<keyword evidence="2" id="KW-1185">Reference proteome</keyword>
<accession>C7ZKN8</accession>
<dbReference type="KEGG" id="nhe:NECHADRAFT_86218"/>
<dbReference type="RefSeq" id="XP_003041188.1">
    <property type="nucleotide sequence ID" value="XM_003041142.1"/>
</dbReference>
<dbReference type="GeneID" id="9675718"/>
<proteinExistence type="predicted"/>
<dbReference type="eggNOG" id="ENOG502RNAT">
    <property type="taxonomic scope" value="Eukaryota"/>
</dbReference>
<evidence type="ECO:0000313" key="2">
    <source>
        <dbReference type="Proteomes" id="UP000005206"/>
    </source>
</evidence>
<dbReference type="OrthoDB" id="4806845at2759"/>
<dbReference type="InParanoid" id="C7ZKN8"/>
<name>C7ZKN8_FUSV7</name>
<sequence>MDPKNDICKLHDVAKAPAAVTWLLQNRPPPSSSEEDVGYDTSGLDCLLIVIRMLYSVKLSIYTSTDNRLEAAEARNPALRLAWQHYTYASGASRIQWAMAKKKVLDAFISYEPDMFDASEPHSFDTSSERLAGSKLMEETFWCRPEYRLYQQPLLKDGSGWVMKYLSDTPPLNLEPMEIDIATIRDFPEPTFQEHVDEHFGSFELEGGSTIRHMCNEPAII</sequence>